<evidence type="ECO:0000313" key="4">
    <source>
        <dbReference type="Proteomes" id="UP000749559"/>
    </source>
</evidence>
<evidence type="ECO:0000313" key="3">
    <source>
        <dbReference type="EMBL" id="CAH1787005.1"/>
    </source>
</evidence>
<feature type="region of interest" description="Disordered" evidence="1">
    <location>
        <begin position="128"/>
        <end position="191"/>
    </location>
</feature>
<name>A0A8J1XW57_OWEFU</name>
<feature type="transmembrane region" description="Helical" evidence="2">
    <location>
        <begin position="29"/>
        <end position="52"/>
    </location>
</feature>
<keyword evidence="4" id="KW-1185">Reference proteome</keyword>
<comment type="caution">
    <text evidence="3">The sequence shown here is derived from an EMBL/GenBank/DDBJ whole genome shotgun (WGS) entry which is preliminary data.</text>
</comment>
<keyword evidence="2" id="KW-0812">Transmembrane</keyword>
<accession>A0A8J1XW57</accession>
<dbReference type="SUPFAM" id="SSF81321">
    <property type="entry name" value="Family A G protein-coupled receptor-like"/>
    <property type="match status" value="1"/>
</dbReference>
<dbReference type="Proteomes" id="UP000749559">
    <property type="component" value="Unassembled WGS sequence"/>
</dbReference>
<protein>
    <submittedName>
        <fullName evidence="3">Uncharacterized protein</fullName>
    </submittedName>
</protein>
<dbReference type="OrthoDB" id="10044919at2759"/>
<feature type="non-terminal residue" evidence="3">
    <location>
        <position position="191"/>
    </location>
</feature>
<feature type="compositionally biased region" description="Low complexity" evidence="1">
    <location>
        <begin position="130"/>
        <end position="164"/>
    </location>
</feature>
<feature type="non-terminal residue" evidence="3">
    <location>
        <position position="1"/>
    </location>
</feature>
<sequence length="191" mass="21169">VVIMLLYSVSYLSLPLMAIVDKQRKLSEWLYLSGVLVLWMSSSINWIFYGLLNRRFKRAYLLLFNRIRHGACSGDKRNRRIASSTSASIPRSGEMVPSVNLLENAPVHDVSVITVASKQSEEISPILSHPVSQSSNPVPQSSQFPPHSSLFISQSSHPIPQSSQFAPHSSHPIPQLSHPAPQSSHHVPQSS</sequence>
<dbReference type="EMBL" id="CAIIXF020000006">
    <property type="protein sequence ID" value="CAH1787005.1"/>
    <property type="molecule type" value="Genomic_DNA"/>
</dbReference>
<evidence type="ECO:0000256" key="2">
    <source>
        <dbReference type="SAM" id="Phobius"/>
    </source>
</evidence>
<feature type="compositionally biased region" description="Polar residues" evidence="1">
    <location>
        <begin position="180"/>
        <end position="191"/>
    </location>
</feature>
<keyword evidence="2" id="KW-0472">Membrane</keyword>
<keyword evidence="2" id="KW-1133">Transmembrane helix</keyword>
<dbReference type="Gene3D" id="1.20.1070.10">
    <property type="entry name" value="Rhodopsin 7-helix transmembrane proteins"/>
    <property type="match status" value="1"/>
</dbReference>
<organism evidence="3 4">
    <name type="scientific">Owenia fusiformis</name>
    <name type="common">Polychaete worm</name>
    <dbReference type="NCBI Taxonomy" id="6347"/>
    <lineage>
        <taxon>Eukaryota</taxon>
        <taxon>Metazoa</taxon>
        <taxon>Spiralia</taxon>
        <taxon>Lophotrochozoa</taxon>
        <taxon>Annelida</taxon>
        <taxon>Polychaeta</taxon>
        <taxon>Sedentaria</taxon>
        <taxon>Canalipalpata</taxon>
        <taxon>Sabellida</taxon>
        <taxon>Oweniida</taxon>
        <taxon>Oweniidae</taxon>
        <taxon>Owenia</taxon>
    </lineage>
</organism>
<gene>
    <name evidence="3" type="ORF">OFUS_LOCUS12792</name>
</gene>
<dbReference type="AlphaFoldDB" id="A0A8J1XW57"/>
<reference evidence="3" key="1">
    <citation type="submission" date="2022-03" db="EMBL/GenBank/DDBJ databases">
        <authorList>
            <person name="Martin C."/>
        </authorList>
    </citation>
    <scope>NUCLEOTIDE SEQUENCE</scope>
</reference>
<proteinExistence type="predicted"/>
<evidence type="ECO:0000256" key="1">
    <source>
        <dbReference type="SAM" id="MobiDB-lite"/>
    </source>
</evidence>